<dbReference type="InterPro" id="IPR003489">
    <property type="entry name" value="RHF/RaiA"/>
</dbReference>
<name>A0A239F6N9_EKHLU</name>
<dbReference type="Proteomes" id="UP000198393">
    <property type="component" value="Unassembled WGS sequence"/>
</dbReference>
<protein>
    <submittedName>
        <fullName evidence="1">Putative sigma-54 modulation protein</fullName>
    </submittedName>
</protein>
<dbReference type="SUPFAM" id="SSF69754">
    <property type="entry name" value="Ribosome binding protein Y (YfiA homologue)"/>
    <property type="match status" value="1"/>
</dbReference>
<dbReference type="CDD" id="cd00552">
    <property type="entry name" value="RaiA"/>
    <property type="match status" value="1"/>
</dbReference>
<accession>A0A239F6N9</accession>
<evidence type="ECO:0000313" key="1">
    <source>
        <dbReference type="EMBL" id="SNS52421.1"/>
    </source>
</evidence>
<dbReference type="AlphaFoldDB" id="A0A239F6N9"/>
<reference evidence="1 2" key="1">
    <citation type="submission" date="2017-06" db="EMBL/GenBank/DDBJ databases">
        <authorList>
            <person name="Kim H.J."/>
            <person name="Triplett B.A."/>
        </authorList>
    </citation>
    <scope>NUCLEOTIDE SEQUENCE [LARGE SCALE GENOMIC DNA]</scope>
    <source>
        <strain evidence="1 2">DSM 19307</strain>
    </source>
</reference>
<evidence type="ECO:0000313" key="2">
    <source>
        <dbReference type="Proteomes" id="UP000198393"/>
    </source>
</evidence>
<dbReference type="Gene3D" id="3.30.160.100">
    <property type="entry name" value="Ribosome hibernation promotion factor-like"/>
    <property type="match status" value="1"/>
</dbReference>
<dbReference type="InterPro" id="IPR036567">
    <property type="entry name" value="RHF-like"/>
</dbReference>
<dbReference type="NCBIfam" id="TIGR00741">
    <property type="entry name" value="yfiA"/>
    <property type="match status" value="1"/>
</dbReference>
<sequence>MYNLLNVTDMKLQMHSIHFDADAKLLDFIQKKVDKLETFYDRIIDGEVFLRVEKDDSKENKIVEIKLNGPKNQFFSKEKSRSFEAGADAAVEALRRQLKKHKEKVLAH</sequence>
<gene>
    <name evidence="1" type="ORF">SAMN05421640_0515</name>
</gene>
<dbReference type="Pfam" id="PF02482">
    <property type="entry name" value="Ribosomal_S30AE"/>
    <property type="match status" value="1"/>
</dbReference>
<keyword evidence="2" id="KW-1185">Reference proteome</keyword>
<dbReference type="EMBL" id="FZPD01000001">
    <property type="protein sequence ID" value="SNS52421.1"/>
    <property type="molecule type" value="Genomic_DNA"/>
</dbReference>
<organism evidence="1 2">
    <name type="scientific">Ekhidna lutea</name>
    <dbReference type="NCBI Taxonomy" id="447679"/>
    <lineage>
        <taxon>Bacteria</taxon>
        <taxon>Pseudomonadati</taxon>
        <taxon>Bacteroidota</taxon>
        <taxon>Cytophagia</taxon>
        <taxon>Cytophagales</taxon>
        <taxon>Reichenbachiellaceae</taxon>
        <taxon>Ekhidna</taxon>
    </lineage>
</organism>
<proteinExistence type="predicted"/>